<evidence type="ECO:0000256" key="1">
    <source>
        <dbReference type="ARBA" id="ARBA00004167"/>
    </source>
</evidence>
<organism evidence="8 9">
    <name type="scientific">Aminobacter carboxidus</name>
    <dbReference type="NCBI Taxonomy" id="376165"/>
    <lineage>
        <taxon>Bacteria</taxon>
        <taxon>Pseudomonadati</taxon>
        <taxon>Pseudomonadota</taxon>
        <taxon>Alphaproteobacteria</taxon>
        <taxon>Hyphomicrobiales</taxon>
        <taxon>Phyllobacteriaceae</taxon>
        <taxon>Aminobacter</taxon>
    </lineage>
</organism>
<feature type="compositionally biased region" description="Polar residues" evidence="7">
    <location>
        <begin position="123"/>
        <end position="134"/>
    </location>
</feature>
<comment type="function">
    <text evidence="6">Has immunoglobulin-binding and hemagglutination properties, and can bind to mannose. Essential for virulence. May be involved in LPS biosynthesis or polysaccharide transport.</text>
</comment>
<comment type="subcellular location">
    <subcellularLocation>
        <location evidence="1">Membrane</location>
        <topology evidence="1">Single-pass membrane protein</topology>
    </subcellularLocation>
</comment>
<accession>A0A8E1WME5</accession>
<keyword evidence="4" id="KW-0472">Membrane</keyword>
<evidence type="ECO:0000256" key="3">
    <source>
        <dbReference type="ARBA" id="ARBA00020552"/>
    </source>
</evidence>
<reference evidence="8 9" key="1">
    <citation type="submission" date="2020-08" db="EMBL/GenBank/DDBJ databases">
        <title>Genomic Encyclopedia of Type Strains, Phase IV (KMG-IV): sequencing the most valuable type-strain genomes for metagenomic binning, comparative biology and taxonomic classification.</title>
        <authorList>
            <person name="Goeker M."/>
        </authorList>
    </citation>
    <scope>NUCLEOTIDE SEQUENCE [LARGE SCALE GENOMIC DNA]</scope>
    <source>
        <strain evidence="8 9">DSM 17454</strain>
    </source>
</reference>
<comment type="similarity">
    <text evidence="2">Belongs to the BA14k family.</text>
</comment>
<dbReference type="EMBL" id="JACHGI010000034">
    <property type="protein sequence ID" value="MBB6470524.1"/>
    <property type="molecule type" value="Genomic_DNA"/>
</dbReference>
<name>A0A8E1WME5_9HYPH</name>
<dbReference type="InterPro" id="IPR012413">
    <property type="entry name" value="BA14K"/>
</dbReference>
<dbReference type="GO" id="GO:0030246">
    <property type="term" value="F:carbohydrate binding"/>
    <property type="evidence" value="ECO:0007669"/>
    <property type="project" value="UniProtKB-KW"/>
</dbReference>
<keyword evidence="4" id="KW-1003">Cell membrane</keyword>
<evidence type="ECO:0000313" key="9">
    <source>
        <dbReference type="Proteomes" id="UP000532373"/>
    </source>
</evidence>
<gene>
    <name evidence="8" type="ORF">HNQ96_006423</name>
</gene>
<evidence type="ECO:0000256" key="4">
    <source>
        <dbReference type="ARBA" id="ARBA00022475"/>
    </source>
</evidence>
<evidence type="ECO:0000256" key="7">
    <source>
        <dbReference type="SAM" id="MobiDB-lite"/>
    </source>
</evidence>
<evidence type="ECO:0000256" key="5">
    <source>
        <dbReference type="ARBA" id="ARBA00022734"/>
    </source>
</evidence>
<dbReference type="Proteomes" id="UP000532373">
    <property type="component" value="Unassembled WGS sequence"/>
</dbReference>
<evidence type="ECO:0000256" key="6">
    <source>
        <dbReference type="ARBA" id="ARBA00025321"/>
    </source>
</evidence>
<sequence length="249" mass="27558">MKHPRFASVFMPVEPLGMSRIFAMREPQERDMRPRLIILSGVGLALVMFASGLIAATAFFTAEPGRQLSLAADATDVWTDKSVKVNTAAQEFERFPARPVRQQLRAKTATGAAPRVTPDVANTAATPPVQASDQPQEDAGAETIAAHVEWCSGRYRSYRADNNSYTSYSGGRRECISPYIGVVDAATEEHNYLETAVHSSAGWIELASSNSRAYVGTDHIEYCFARYRSYRPEDNTYQPYNGGPRRQCH</sequence>
<comment type="caution">
    <text evidence="8">The sequence shown here is derived from an EMBL/GenBank/DDBJ whole genome shotgun (WGS) entry which is preliminary data.</text>
</comment>
<dbReference type="AlphaFoldDB" id="A0A8E1WME5"/>
<proteinExistence type="inferred from homology"/>
<keyword evidence="5" id="KW-0430">Lectin</keyword>
<evidence type="ECO:0000313" key="8">
    <source>
        <dbReference type="EMBL" id="MBB6470524.1"/>
    </source>
</evidence>
<dbReference type="Pfam" id="PF07886">
    <property type="entry name" value="BA14K"/>
    <property type="match status" value="2"/>
</dbReference>
<feature type="region of interest" description="Disordered" evidence="7">
    <location>
        <begin position="107"/>
        <end position="136"/>
    </location>
</feature>
<evidence type="ECO:0000256" key="2">
    <source>
        <dbReference type="ARBA" id="ARBA00010270"/>
    </source>
</evidence>
<protein>
    <recommendedName>
        <fullName evidence="3">Lectin-like protein BA14k</fullName>
    </recommendedName>
</protein>
<dbReference type="GO" id="GO:0016020">
    <property type="term" value="C:membrane"/>
    <property type="evidence" value="ECO:0007669"/>
    <property type="project" value="UniProtKB-SubCell"/>
</dbReference>